<dbReference type="AlphaFoldDB" id="A0A967EDT0"/>
<dbReference type="InterPro" id="IPR008258">
    <property type="entry name" value="Transglycosylase_SLT_dom_1"/>
</dbReference>
<dbReference type="SUPFAM" id="SSF53955">
    <property type="entry name" value="Lysozyme-like"/>
    <property type="match status" value="1"/>
</dbReference>
<reference evidence="3" key="1">
    <citation type="submission" date="2019-11" db="EMBL/GenBank/DDBJ databases">
        <title>Description of new Acetobacter species.</title>
        <authorList>
            <person name="Cleenwerck I."/>
            <person name="Sombolestani A.S."/>
        </authorList>
    </citation>
    <scope>NUCLEOTIDE SEQUENCE</scope>
    <source>
        <strain evidence="3">LMG 1626</strain>
    </source>
</reference>
<comment type="similarity">
    <text evidence="1">Belongs to the virb1 family.</text>
</comment>
<evidence type="ECO:0000259" key="2">
    <source>
        <dbReference type="Pfam" id="PF01464"/>
    </source>
</evidence>
<accession>A0A967EDT0</accession>
<gene>
    <name evidence="3" type="ORF">GOB87_10280</name>
</gene>
<protein>
    <submittedName>
        <fullName evidence="3">Transglycosylase SLT domain-containing protein</fullName>
    </submittedName>
</protein>
<sequence>MPAPLLACMLAAAIRYDIPPRVLPAIWEVERGAIGLVHRNANGTDDLGLMQINTQWITTISQITHMPAVQTAARLVSDGCFNIAASAMILRTYMNETHGDLMQAIGNYHSHTPSLNNAYQKQVTRKAMQLFSGISTTK</sequence>
<feature type="domain" description="Transglycosylase SLT" evidence="2">
    <location>
        <begin position="8"/>
        <end position="126"/>
    </location>
</feature>
<evidence type="ECO:0000313" key="3">
    <source>
        <dbReference type="EMBL" id="NHO54340.1"/>
    </source>
</evidence>
<dbReference type="Pfam" id="PF01464">
    <property type="entry name" value="SLT"/>
    <property type="match status" value="1"/>
</dbReference>
<organism evidence="3 4">
    <name type="scientific">Acetobacter estunensis</name>
    <dbReference type="NCBI Taxonomy" id="104097"/>
    <lineage>
        <taxon>Bacteria</taxon>
        <taxon>Pseudomonadati</taxon>
        <taxon>Pseudomonadota</taxon>
        <taxon>Alphaproteobacteria</taxon>
        <taxon>Acetobacterales</taxon>
        <taxon>Acetobacteraceae</taxon>
        <taxon>Acetobacter</taxon>
    </lineage>
</organism>
<dbReference type="InterPro" id="IPR023346">
    <property type="entry name" value="Lysozyme-like_dom_sf"/>
</dbReference>
<dbReference type="Proteomes" id="UP000597459">
    <property type="component" value="Unassembled WGS sequence"/>
</dbReference>
<dbReference type="EMBL" id="WOTH01000020">
    <property type="protein sequence ID" value="NHO54340.1"/>
    <property type="molecule type" value="Genomic_DNA"/>
</dbReference>
<proteinExistence type="inferred from homology"/>
<keyword evidence="4" id="KW-1185">Reference proteome</keyword>
<comment type="caution">
    <text evidence="3">The sequence shown here is derived from an EMBL/GenBank/DDBJ whole genome shotgun (WGS) entry which is preliminary data.</text>
</comment>
<dbReference type="Gene3D" id="1.10.530.10">
    <property type="match status" value="1"/>
</dbReference>
<name>A0A967EDT0_9PROT</name>
<dbReference type="CDD" id="cd13400">
    <property type="entry name" value="LT_IagB-like"/>
    <property type="match status" value="1"/>
</dbReference>
<evidence type="ECO:0000313" key="4">
    <source>
        <dbReference type="Proteomes" id="UP000597459"/>
    </source>
</evidence>
<evidence type="ECO:0000256" key="1">
    <source>
        <dbReference type="ARBA" id="ARBA00009387"/>
    </source>
</evidence>